<organism evidence="3 4">
    <name type="scientific">Lactococcus ileimucosae</name>
    <dbReference type="NCBI Taxonomy" id="2941329"/>
    <lineage>
        <taxon>Bacteria</taxon>
        <taxon>Bacillati</taxon>
        <taxon>Bacillota</taxon>
        <taxon>Bacilli</taxon>
        <taxon>Lactobacillales</taxon>
        <taxon>Streptococcaceae</taxon>
        <taxon>Lactococcus</taxon>
    </lineage>
</organism>
<dbReference type="Pfam" id="PF13185">
    <property type="entry name" value="GAF_2"/>
    <property type="match status" value="1"/>
</dbReference>
<dbReference type="Proteomes" id="UP001565283">
    <property type="component" value="Unassembled WGS sequence"/>
</dbReference>
<proteinExistence type="inferred from homology"/>
<dbReference type="PANTHER" id="PTHR21021:SF15">
    <property type="entry name" value="FREE METHIONINE-R-SULFOXIDE REDUCTASE"/>
    <property type="match status" value="1"/>
</dbReference>
<comment type="caution">
    <text evidence="3">The sequence shown here is derived from an EMBL/GenBank/DDBJ whole genome shotgun (WGS) entry which is preliminary data.</text>
</comment>
<comment type="similarity">
    <text evidence="1">Belongs to the free Met sulfoxide reductase family.</text>
</comment>
<keyword evidence="4" id="KW-1185">Reference proteome</keyword>
<dbReference type="InterPro" id="IPR003018">
    <property type="entry name" value="GAF"/>
</dbReference>
<dbReference type="Gene3D" id="3.30.450.40">
    <property type="match status" value="1"/>
</dbReference>
<dbReference type="InterPro" id="IPR051330">
    <property type="entry name" value="Phosphatase_reg/MetRdx"/>
</dbReference>
<evidence type="ECO:0000313" key="4">
    <source>
        <dbReference type="Proteomes" id="UP001565283"/>
    </source>
</evidence>
<evidence type="ECO:0000259" key="2">
    <source>
        <dbReference type="Pfam" id="PF13185"/>
    </source>
</evidence>
<dbReference type="RefSeq" id="WP_251713104.1">
    <property type="nucleotide sequence ID" value="NZ_CALPDE010000015.1"/>
</dbReference>
<protein>
    <submittedName>
        <fullName evidence="3">GAF domain-containing protein</fullName>
    </submittedName>
</protein>
<evidence type="ECO:0000256" key="1">
    <source>
        <dbReference type="ARBA" id="ARBA00038454"/>
    </source>
</evidence>
<dbReference type="InterPro" id="IPR029016">
    <property type="entry name" value="GAF-like_dom_sf"/>
</dbReference>
<dbReference type="EMBL" id="JBCLSH010000003">
    <property type="protein sequence ID" value="MEY8442956.1"/>
    <property type="molecule type" value="Genomic_DNA"/>
</dbReference>
<reference evidence="3 4" key="1">
    <citation type="submission" date="2024-03" db="EMBL/GenBank/DDBJ databases">
        <title>Mouse gut bacterial collection (mGBC) of GemPharmatech.</title>
        <authorList>
            <person name="He Y."/>
            <person name="Dong L."/>
            <person name="Wu D."/>
            <person name="Gao X."/>
            <person name="Lin Z."/>
        </authorList>
    </citation>
    <scope>NUCLEOTIDE SEQUENCE [LARGE SCALE GENOMIC DNA]</scope>
    <source>
        <strain evidence="3 4">61-15</strain>
    </source>
</reference>
<feature type="domain" description="GAF" evidence="2">
    <location>
        <begin position="49"/>
        <end position="150"/>
    </location>
</feature>
<accession>A0ABV4D073</accession>
<evidence type="ECO:0000313" key="3">
    <source>
        <dbReference type="EMBL" id="MEY8442956.1"/>
    </source>
</evidence>
<sequence>MNKKEKVEGYELLNNQLKALLSAQNYTLSNLSNATALLNDFLPKQVFVGFYLYNGEQLILGPFQGGVSCVEIKLGAGVCGEAAAKRQTLIVDNVKEHKNYISCDSRAMSEIVVPLIKDGELKGVLDLDAAEPSFYDDIDQKYLEEFCQILSDRTDWRFFE</sequence>
<name>A0ABV4D073_9LACT</name>
<gene>
    <name evidence="3" type="ORF">AALA52_01580</name>
</gene>
<dbReference type="PANTHER" id="PTHR21021">
    <property type="entry name" value="GAF/PUTATIVE CYTOSKELETAL PROTEIN"/>
    <property type="match status" value="1"/>
</dbReference>
<dbReference type="SUPFAM" id="SSF55781">
    <property type="entry name" value="GAF domain-like"/>
    <property type="match status" value="1"/>
</dbReference>